<keyword evidence="3" id="KW-1185">Reference proteome</keyword>
<protein>
    <submittedName>
        <fullName evidence="2">Uncharacterized protein</fullName>
    </submittedName>
</protein>
<reference evidence="2 3" key="1">
    <citation type="submission" date="2018-10" db="EMBL/GenBank/DDBJ databases">
        <title>Genome assembly for a Yunnan-Guizhou Plateau 3E fish, Anabarilius grahami (Regan), and its evolutionary and genetic applications.</title>
        <authorList>
            <person name="Jiang W."/>
        </authorList>
    </citation>
    <scope>NUCLEOTIDE SEQUENCE [LARGE SCALE GENOMIC DNA]</scope>
    <source>
        <strain evidence="2">AG-KIZ</strain>
        <tissue evidence="2">Muscle</tissue>
    </source>
</reference>
<evidence type="ECO:0000256" key="1">
    <source>
        <dbReference type="SAM" id="MobiDB-lite"/>
    </source>
</evidence>
<feature type="region of interest" description="Disordered" evidence="1">
    <location>
        <begin position="1"/>
        <end position="67"/>
    </location>
</feature>
<evidence type="ECO:0000313" key="2">
    <source>
        <dbReference type="EMBL" id="ROL43868.1"/>
    </source>
</evidence>
<proteinExistence type="predicted"/>
<feature type="compositionally biased region" description="Basic and acidic residues" evidence="1">
    <location>
        <begin position="47"/>
        <end position="56"/>
    </location>
</feature>
<accession>A0A3N0YDL7</accession>
<comment type="caution">
    <text evidence="2">The sequence shown here is derived from an EMBL/GenBank/DDBJ whole genome shotgun (WGS) entry which is preliminary data.</text>
</comment>
<feature type="compositionally biased region" description="Basic and acidic residues" evidence="1">
    <location>
        <begin position="23"/>
        <end position="35"/>
    </location>
</feature>
<dbReference type="AlphaFoldDB" id="A0A3N0YDL7"/>
<dbReference type="Proteomes" id="UP000281406">
    <property type="component" value="Unassembled WGS sequence"/>
</dbReference>
<feature type="compositionally biased region" description="Polar residues" evidence="1">
    <location>
        <begin position="11"/>
        <end position="22"/>
    </location>
</feature>
<organism evidence="2 3">
    <name type="scientific">Anabarilius grahami</name>
    <name type="common">Kanglang fish</name>
    <name type="synonym">Barilius grahami</name>
    <dbReference type="NCBI Taxonomy" id="495550"/>
    <lineage>
        <taxon>Eukaryota</taxon>
        <taxon>Metazoa</taxon>
        <taxon>Chordata</taxon>
        <taxon>Craniata</taxon>
        <taxon>Vertebrata</taxon>
        <taxon>Euteleostomi</taxon>
        <taxon>Actinopterygii</taxon>
        <taxon>Neopterygii</taxon>
        <taxon>Teleostei</taxon>
        <taxon>Ostariophysi</taxon>
        <taxon>Cypriniformes</taxon>
        <taxon>Xenocyprididae</taxon>
        <taxon>Xenocypridinae</taxon>
        <taxon>Xenocypridinae incertae sedis</taxon>
        <taxon>Anabarilius</taxon>
    </lineage>
</organism>
<gene>
    <name evidence="2" type="ORF">DPX16_11900</name>
</gene>
<name>A0A3N0YDL7_ANAGA</name>
<dbReference type="EMBL" id="RJVU01047120">
    <property type="protein sequence ID" value="ROL43868.1"/>
    <property type="molecule type" value="Genomic_DNA"/>
</dbReference>
<feature type="region of interest" description="Disordered" evidence="1">
    <location>
        <begin position="150"/>
        <end position="183"/>
    </location>
</feature>
<evidence type="ECO:0000313" key="3">
    <source>
        <dbReference type="Proteomes" id="UP000281406"/>
    </source>
</evidence>
<sequence>MKCLSVPEGGSSRTANQNNQMARRTDELGRKKADEDQLQPTVQNTLRKLDEQKLPDGRPSARQPKGHLSRCLQIPYDEHTDDCLKLTFSTSATEGQVAHIPARNTQARKFLMRGQSRGGARSTFSLPPRLLPVRLLDSLTAASHLSSFTVQSTETGEGGGQWLSQPYKDKAGIDTPGKNRPVTTKTTDLKVTEHHIVSLGFMKLDIQNFTAFLKLRSLQGVRTISAIVIAKMQHNRSSFSRVLKQTMITANHSHNAAEPLRAQAQESLVARM</sequence>